<feature type="transmembrane region" description="Helical" evidence="1">
    <location>
        <begin position="169"/>
        <end position="191"/>
    </location>
</feature>
<organism evidence="2 3">
    <name type="scientific">Enterococcus silesiacus</name>
    <dbReference type="NCBI Taxonomy" id="332949"/>
    <lineage>
        <taxon>Bacteria</taxon>
        <taxon>Bacillati</taxon>
        <taxon>Bacillota</taxon>
        <taxon>Bacilli</taxon>
        <taxon>Lactobacillales</taxon>
        <taxon>Enterococcaceae</taxon>
        <taxon>Enterococcus</taxon>
    </lineage>
</organism>
<evidence type="ECO:0000256" key="1">
    <source>
        <dbReference type="SAM" id="Phobius"/>
    </source>
</evidence>
<proteinExistence type="predicted"/>
<dbReference type="InterPro" id="IPR009793">
    <property type="entry name" value="DUF1361"/>
</dbReference>
<protein>
    <recommendedName>
        <fullName evidence="4">DUF1361 domain-containing protein</fullName>
    </recommendedName>
</protein>
<accession>A0ABM5WF00</accession>
<keyword evidence="1" id="KW-0472">Membrane</keyword>
<feature type="transmembrane region" description="Helical" evidence="1">
    <location>
        <begin position="6"/>
        <end position="22"/>
    </location>
</feature>
<gene>
    <name evidence="2" type="ORF">ATZ33_05635</name>
</gene>
<keyword evidence="3" id="KW-1185">Reference proteome</keyword>
<reference evidence="2 3" key="1">
    <citation type="submission" date="2015-12" db="EMBL/GenBank/DDBJ databases">
        <authorList>
            <person name="Lauer A."/>
            <person name="Humrighouse B."/>
            <person name="Loparev V."/>
            <person name="Shewmaker P.L."/>
            <person name="Whitney A.M."/>
            <person name="McLaughlin R.W."/>
        </authorList>
    </citation>
    <scope>NUCLEOTIDE SEQUENCE [LARGE SCALE GENOMIC DNA]</scope>
    <source>
        <strain evidence="2 3">LMG 23085</strain>
    </source>
</reference>
<name>A0ABM5WF00_9ENTE</name>
<evidence type="ECO:0000313" key="2">
    <source>
        <dbReference type="EMBL" id="ALS03282.1"/>
    </source>
</evidence>
<sequence length="201" mass="23793">MLFFAKTYQFMALNVFLAYLPIELSLHFQQRNNQLFLILAGLWLLFYPNAPYLFTDFFHLETLSIYQGMNRLFEQSLSAWLSFSLLTVGICVYGFLGMATLFTVLNEGYRRRLLKRKWQGFLIFLIVNILSSLAIYVGRFDRLHSIHLFTKPLQTLKTIFFNWSLEKSFFILLFTMLQAILLAAIIGLRWLEPLEKQEKLY</sequence>
<dbReference type="Pfam" id="PF07099">
    <property type="entry name" value="DUF1361"/>
    <property type="match status" value="1"/>
</dbReference>
<keyword evidence="1" id="KW-0812">Transmembrane</keyword>
<evidence type="ECO:0000313" key="3">
    <source>
        <dbReference type="Proteomes" id="UP000065511"/>
    </source>
</evidence>
<feature type="transmembrane region" description="Helical" evidence="1">
    <location>
        <begin position="118"/>
        <end position="138"/>
    </location>
</feature>
<dbReference type="EMBL" id="CP013614">
    <property type="protein sequence ID" value="ALS03282.1"/>
    <property type="molecule type" value="Genomic_DNA"/>
</dbReference>
<evidence type="ECO:0008006" key="4">
    <source>
        <dbReference type="Google" id="ProtNLM"/>
    </source>
</evidence>
<dbReference type="Proteomes" id="UP000065511">
    <property type="component" value="Chromosome"/>
</dbReference>
<feature type="transmembrane region" description="Helical" evidence="1">
    <location>
        <begin position="34"/>
        <end position="54"/>
    </location>
</feature>
<keyword evidence="1" id="KW-1133">Transmembrane helix</keyword>
<feature type="transmembrane region" description="Helical" evidence="1">
    <location>
        <begin position="79"/>
        <end position="106"/>
    </location>
</feature>
<dbReference type="RefSeq" id="WP_083429150.1">
    <property type="nucleotide sequence ID" value="NZ_JXLC01000012.1"/>
</dbReference>